<dbReference type="Proteomes" id="UP000540698">
    <property type="component" value="Unassembled WGS sequence"/>
</dbReference>
<keyword evidence="2" id="KW-1185">Reference proteome</keyword>
<comment type="caution">
    <text evidence="1">The sequence shown here is derived from an EMBL/GenBank/DDBJ whole genome shotgun (WGS) entry which is preliminary data.</text>
</comment>
<evidence type="ECO:0000313" key="2">
    <source>
        <dbReference type="Proteomes" id="UP000540698"/>
    </source>
</evidence>
<proteinExistence type="predicted"/>
<gene>
    <name evidence="1" type="ORF">HGB38_22870</name>
</gene>
<reference evidence="1 2" key="1">
    <citation type="submission" date="2020-04" db="EMBL/GenBank/DDBJ databases">
        <title>MicrobeNet Type strains.</title>
        <authorList>
            <person name="Nicholson A.C."/>
        </authorList>
    </citation>
    <scope>NUCLEOTIDE SEQUENCE [LARGE SCALE GENOMIC DNA]</scope>
    <source>
        <strain evidence="1 2">DSM 44956</strain>
    </source>
</reference>
<protein>
    <submittedName>
        <fullName evidence="1">Uncharacterized protein</fullName>
    </submittedName>
</protein>
<evidence type="ECO:0000313" key="1">
    <source>
        <dbReference type="EMBL" id="NKY29038.1"/>
    </source>
</evidence>
<accession>A0A7X6L719</accession>
<dbReference type="RefSeq" id="WP_157106555.1">
    <property type="nucleotide sequence ID" value="NZ_JAAXOS010000011.1"/>
</dbReference>
<dbReference type="AlphaFoldDB" id="A0A7X6L719"/>
<sequence length="74" mass="8801">MARDEETVTPTPEEREFIEARGKATSTHFMRFVTERGLDTDPDTWPAADREEFDRQARRLIEEWKNRARETFGL</sequence>
<dbReference type="EMBL" id="JAAXOS010000011">
    <property type="protein sequence ID" value="NKY29038.1"/>
    <property type="molecule type" value="Genomic_DNA"/>
</dbReference>
<organism evidence="1 2">
    <name type="scientific">Nocardia gamkensis</name>
    <dbReference type="NCBI Taxonomy" id="352869"/>
    <lineage>
        <taxon>Bacteria</taxon>
        <taxon>Bacillati</taxon>
        <taxon>Actinomycetota</taxon>
        <taxon>Actinomycetes</taxon>
        <taxon>Mycobacteriales</taxon>
        <taxon>Nocardiaceae</taxon>
        <taxon>Nocardia</taxon>
    </lineage>
</organism>
<name>A0A7X6L719_9NOCA</name>